<dbReference type="Proteomes" id="UP000185596">
    <property type="component" value="Unassembled WGS sequence"/>
</dbReference>
<dbReference type="EMBL" id="MSIE01000007">
    <property type="protein sequence ID" value="OLF18595.1"/>
    <property type="molecule type" value="Genomic_DNA"/>
</dbReference>
<dbReference type="NCBIfam" id="TIGR01733">
    <property type="entry name" value="AA-adenyl-dom"/>
    <property type="match status" value="1"/>
</dbReference>
<dbReference type="GO" id="GO:0005737">
    <property type="term" value="C:cytoplasm"/>
    <property type="evidence" value="ECO:0007669"/>
    <property type="project" value="TreeGrafter"/>
</dbReference>
<comment type="caution">
    <text evidence="3">The sequence shown here is derived from an EMBL/GenBank/DDBJ whole genome shotgun (WGS) entry which is preliminary data.</text>
</comment>
<gene>
    <name evidence="3" type="ORF">BU204_06040</name>
</gene>
<dbReference type="STRING" id="1912961.BU204_06040"/>
<sequence length="502" mass="53740">MDHLVVSTARRHPEAVALETPGELPLTYRALVEEVERAARFVASAVGTVPARIGLVGAKCARTYVAYLAVLRLGATVVPISGAAPADRIRAIATAAGLSLVLTDRVGGAVAELTAAEDPTVLEVAALGGVDDLPSVDPVPTEPTAYILFTSGSTGRPKGVPVTHAAALAFVEHNIARYGTGPGDRMTQVFDLAFDVSVYDMFVAWGSGATLVAPGPMDLVHPARWVNELSITHWASVPSVVSAAVGLRELEPGCMPSLRLSLFLGEQLTLEQALAWQRATPHGRVENAYGPTELTVFVSAYRLDEDVESWPETSNRTVPIGRVYDHLDSVVVADGREADEGELCVRGPQRFAGYLDGRDDAGRFLAGADGRFTPVAGRSPSAQDWYRTGDLVRRGPDGVLVHLGRLDAQVKIRGYRVELAEIEGALRRHPAVTDAMVLAVPGRVGSLELVAFYLGEPTEARELRASLARRLPTYMVPTRFVHKGAFPLTGNGKVDRRRLPDS</sequence>
<evidence type="ECO:0000313" key="3">
    <source>
        <dbReference type="EMBL" id="OLF18595.1"/>
    </source>
</evidence>
<reference evidence="3 4" key="1">
    <citation type="submission" date="2016-12" db="EMBL/GenBank/DDBJ databases">
        <title>The draft genome sequence of Actinophytocola sp. 11-183.</title>
        <authorList>
            <person name="Wang W."/>
            <person name="Yuan L."/>
        </authorList>
    </citation>
    <scope>NUCLEOTIDE SEQUENCE [LARGE SCALE GENOMIC DNA]</scope>
    <source>
        <strain evidence="3 4">11-183</strain>
    </source>
</reference>
<feature type="domain" description="AMP-binding enzyme C-terminal" evidence="2">
    <location>
        <begin position="421"/>
        <end position="493"/>
    </location>
</feature>
<proteinExistence type="predicted"/>
<dbReference type="Pfam" id="PF13193">
    <property type="entry name" value="AMP-binding_C"/>
    <property type="match status" value="1"/>
</dbReference>
<dbReference type="PROSITE" id="PS00455">
    <property type="entry name" value="AMP_BINDING"/>
    <property type="match status" value="1"/>
</dbReference>
<dbReference type="GO" id="GO:0031177">
    <property type="term" value="F:phosphopantetheine binding"/>
    <property type="evidence" value="ECO:0007669"/>
    <property type="project" value="TreeGrafter"/>
</dbReference>
<name>A0A1Q8CW71_9PSEU</name>
<dbReference type="AlphaFoldDB" id="A0A1Q8CW71"/>
<dbReference type="PANTHER" id="PTHR45527:SF1">
    <property type="entry name" value="FATTY ACID SYNTHASE"/>
    <property type="match status" value="1"/>
</dbReference>
<feature type="domain" description="AMP-dependent synthetase/ligase" evidence="1">
    <location>
        <begin position="8"/>
        <end position="355"/>
    </location>
</feature>
<evidence type="ECO:0000313" key="4">
    <source>
        <dbReference type="Proteomes" id="UP000185596"/>
    </source>
</evidence>
<accession>A0A1Q8CW71</accession>
<dbReference type="GO" id="GO:0044550">
    <property type="term" value="P:secondary metabolite biosynthetic process"/>
    <property type="evidence" value="ECO:0007669"/>
    <property type="project" value="TreeGrafter"/>
</dbReference>
<organism evidence="3 4">
    <name type="scientific">Actinophytocola xanthii</name>
    <dbReference type="NCBI Taxonomy" id="1912961"/>
    <lineage>
        <taxon>Bacteria</taxon>
        <taxon>Bacillati</taxon>
        <taxon>Actinomycetota</taxon>
        <taxon>Actinomycetes</taxon>
        <taxon>Pseudonocardiales</taxon>
        <taxon>Pseudonocardiaceae</taxon>
    </lineage>
</organism>
<dbReference type="SUPFAM" id="SSF56801">
    <property type="entry name" value="Acetyl-CoA synthetase-like"/>
    <property type="match status" value="1"/>
</dbReference>
<evidence type="ECO:0008006" key="5">
    <source>
        <dbReference type="Google" id="ProtNLM"/>
    </source>
</evidence>
<evidence type="ECO:0000259" key="1">
    <source>
        <dbReference type="Pfam" id="PF00501"/>
    </source>
</evidence>
<dbReference type="InterPro" id="IPR010071">
    <property type="entry name" value="AA_adenyl_dom"/>
</dbReference>
<dbReference type="GO" id="GO:0043041">
    <property type="term" value="P:amino acid activation for nonribosomal peptide biosynthetic process"/>
    <property type="evidence" value="ECO:0007669"/>
    <property type="project" value="TreeGrafter"/>
</dbReference>
<dbReference type="OrthoDB" id="3243414at2"/>
<dbReference type="InterPro" id="IPR000873">
    <property type="entry name" value="AMP-dep_synth/lig_dom"/>
</dbReference>
<dbReference type="PANTHER" id="PTHR45527">
    <property type="entry name" value="NONRIBOSOMAL PEPTIDE SYNTHETASE"/>
    <property type="match status" value="1"/>
</dbReference>
<dbReference type="InterPro" id="IPR025110">
    <property type="entry name" value="AMP-bd_C"/>
</dbReference>
<dbReference type="InterPro" id="IPR042099">
    <property type="entry name" value="ANL_N_sf"/>
</dbReference>
<evidence type="ECO:0000259" key="2">
    <source>
        <dbReference type="Pfam" id="PF13193"/>
    </source>
</evidence>
<dbReference type="Pfam" id="PF00501">
    <property type="entry name" value="AMP-binding"/>
    <property type="match status" value="1"/>
</dbReference>
<dbReference type="InterPro" id="IPR020845">
    <property type="entry name" value="AMP-binding_CS"/>
</dbReference>
<protein>
    <recommendedName>
        <fullName evidence="5">D-alanine--poly(Phosphoribitol) ligase</fullName>
    </recommendedName>
</protein>
<dbReference type="Gene3D" id="3.30.300.30">
    <property type="match status" value="1"/>
</dbReference>
<dbReference type="Gene3D" id="3.40.50.12780">
    <property type="entry name" value="N-terminal domain of ligase-like"/>
    <property type="match status" value="1"/>
</dbReference>
<keyword evidence="4" id="KW-1185">Reference proteome</keyword>
<dbReference type="InterPro" id="IPR045851">
    <property type="entry name" value="AMP-bd_C_sf"/>
</dbReference>